<comment type="caution">
    <text evidence="1">The sequence shown here is derived from an EMBL/GenBank/DDBJ whole genome shotgun (WGS) entry which is preliminary data.</text>
</comment>
<evidence type="ECO:0000313" key="2">
    <source>
        <dbReference type="Proteomes" id="UP001352223"/>
    </source>
</evidence>
<name>A0ABU6CBE5_9ACTN</name>
<proteinExistence type="predicted"/>
<gene>
    <name evidence="1" type="ORF">OKJ48_17525</name>
</gene>
<evidence type="ECO:0000313" key="1">
    <source>
        <dbReference type="EMBL" id="MEB3962033.1"/>
    </source>
</evidence>
<sequence length="97" mass="10351">MPPRYDLLTQLLDFGRHEQLVDTSALHLAPTPTTSLDIRHLAGPGARTPEEAAELLAATLDGQPLHQALRYAVTCGSLSTPADEVLTHITRTGAPTS</sequence>
<accession>A0ABU6CBE5</accession>
<dbReference type="Proteomes" id="UP001352223">
    <property type="component" value="Unassembled WGS sequence"/>
</dbReference>
<protein>
    <submittedName>
        <fullName evidence="1">Uncharacterized protein</fullName>
    </submittedName>
</protein>
<keyword evidence="2" id="KW-1185">Reference proteome</keyword>
<organism evidence="1 2">
    <name type="scientific">Streptomyces kunmingensis</name>
    <dbReference type="NCBI Taxonomy" id="68225"/>
    <lineage>
        <taxon>Bacteria</taxon>
        <taxon>Bacillati</taxon>
        <taxon>Actinomycetota</taxon>
        <taxon>Actinomycetes</taxon>
        <taxon>Kitasatosporales</taxon>
        <taxon>Streptomycetaceae</taxon>
        <taxon>Streptomyces</taxon>
    </lineage>
</organism>
<reference evidence="1 2" key="1">
    <citation type="submission" date="2022-10" db="EMBL/GenBank/DDBJ databases">
        <authorList>
            <person name="Xie J."/>
            <person name="Shen N."/>
        </authorList>
    </citation>
    <scope>NUCLEOTIDE SEQUENCE [LARGE SCALE GENOMIC DNA]</scope>
    <source>
        <strain evidence="1 2">DSM 41681</strain>
    </source>
</reference>
<dbReference type="RefSeq" id="WP_324769458.1">
    <property type="nucleotide sequence ID" value="NZ_BAAATS010000016.1"/>
</dbReference>
<dbReference type="EMBL" id="JAOZYB010000120">
    <property type="protein sequence ID" value="MEB3962033.1"/>
    <property type="molecule type" value="Genomic_DNA"/>
</dbReference>